<evidence type="ECO:0000256" key="9">
    <source>
        <dbReference type="ARBA" id="ARBA00022833"/>
    </source>
</evidence>
<dbReference type="SUPFAM" id="SSF63748">
    <property type="entry name" value="Tudor/PWWP/MBT"/>
    <property type="match status" value="1"/>
</dbReference>
<evidence type="ECO:0000259" key="14">
    <source>
        <dbReference type="PROSITE" id="PS51533"/>
    </source>
</evidence>
<dbReference type="InterPro" id="IPR018117">
    <property type="entry name" value="C5_DNA_meth_AS"/>
</dbReference>
<dbReference type="InterPro" id="IPR049554">
    <property type="entry name" value="DNMT3_ADD_PHD"/>
</dbReference>
<dbReference type="PANTHER" id="PTHR23068">
    <property type="entry name" value="DNA CYTOSINE-5- -METHYLTRANSFERASE 3-RELATED"/>
    <property type="match status" value="1"/>
</dbReference>
<gene>
    <name evidence="16" type="primary">LOC106463179</name>
</gene>
<evidence type="ECO:0000259" key="13">
    <source>
        <dbReference type="PROSITE" id="PS50812"/>
    </source>
</evidence>
<evidence type="ECO:0000256" key="4">
    <source>
        <dbReference type="ARBA" id="ARBA00022603"/>
    </source>
</evidence>
<evidence type="ECO:0000256" key="7">
    <source>
        <dbReference type="ARBA" id="ARBA00022723"/>
    </source>
</evidence>
<feature type="region of interest" description="Disordered" evidence="12">
    <location>
        <begin position="1"/>
        <end position="55"/>
    </location>
</feature>
<keyword evidence="8" id="KW-0863">Zinc-finger</keyword>
<feature type="region of interest" description="Disordered" evidence="12">
    <location>
        <begin position="147"/>
        <end position="166"/>
    </location>
</feature>
<feature type="region of interest" description="Disordered" evidence="12">
    <location>
        <begin position="353"/>
        <end position="384"/>
    </location>
</feature>
<keyword evidence="15" id="KW-1185">Reference proteome</keyword>
<feature type="region of interest" description="Disordered" evidence="12">
    <location>
        <begin position="77"/>
        <end position="123"/>
    </location>
</feature>
<dbReference type="PROSITE" id="PS50812">
    <property type="entry name" value="PWWP"/>
    <property type="match status" value="1"/>
</dbReference>
<dbReference type="PROSITE" id="PS51533">
    <property type="entry name" value="ADD"/>
    <property type="match status" value="1"/>
</dbReference>
<evidence type="ECO:0000256" key="12">
    <source>
        <dbReference type="SAM" id="MobiDB-lite"/>
    </source>
</evidence>
<keyword evidence="7" id="KW-0479">Metal-binding</keyword>
<evidence type="ECO:0000256" key="8">
    <source>
        <dbReference type="ARBA" id="ARBA00022771"/>
    </source>
</evidence>
<dbReference type="InterPro" id="IPR013083">
    <property type="entry name" value="Znf_RING/FYVE/PHD"/>
</dbReference>
<dbReference type="Gene3D" id="3.40.50.150">
    <property type="entry name" value="Vaccinia Virus protein VP39"/>
    <property type="match status" value="1"/>
</dbReference>
<dbReference type="SUPFAM" id="SSF57903">
    <property type="entry name" value="FYVE/PHD zinc finger"/>
    <property type="match status" value="1"/>
</dbReference>
<dbReference type="Pfam" id="PF00145">
    <property type="entry name" value="DNA_methylase"/>
    <property type="match status" value="1"/>
</dbReference>
<organism evidence="15 16">
    <name type="scientific">Limulus polyphemus</name>
    <name type="common">Atlantic horseshoe crab</name>
    <dbReference type="NCBI Taxonomy" id="6850"/>
    <lineage>
        <taxon>Eukaryota</taxon>
        <taxon>Metazoa</taxon>
        <taxon>Ecdysozoa</taxon>
        <taxon>Arthropoda</taxon>
        <taxon>Chelicerata</taxon>
        <taxon>Merostomata</taxon>
        <taxon>Xiphosura</taxon>
        <taxon>Limulidae</taxon>
        <taxon>Limulus</taxon>
    </lineage>
</organism>
<dbReference type="InterPro" id="IPR025766">
    <property type="entry name" value="ADD"/>
</dbReference>
<feature type="compositionally biased region" description="Basic and acidic residues" evidence="12">
    <location>
        <begin position="192"/>
        <end position="205"/>
    </location>
</feature>
<protein>
    <recommendedName>
        <fullName evidence="2">DNA (cytosine-5-)-methyltransferase</fullName>
        <ecNumber evidence="2">2.1.1.37</ecNumber>
    </recommendedName>
</protein>
<dbReference type="GeneID" id="106463179"/>
<name>A0ABM1SRS0_LIMPO</name>
<feature type="domain" description="PWWP" evidence="13">
    <location>
        <begin position="423"/>
        <end position="481"/>
    </location>
</feature>
<feature type="region of interest" description="Disordered" evidence="12">
    <location>
        <begin position="179"/>
        <end position="205"/>
    </location>
</feature>
<evidence type="ECO:0000256" key="5">
    <source>
        <dbReference type="ARBA" id="ARBA00022679"/>
    </source>
</evidence>
<sequence length="1058" mass="118856">MHHSGDHKRDLEKVQEEGEKGEEENSEEPLDLTGWKSQENKDGLLEEENTGDGKKMSCCYFGLEDEKDPEDISLACLSPISKHSKQNRKRKKKRKNKSKISFEYKKKKKMRPKAKSKSNECELHFSSESADLRNELVPEDLSLYSKSSGTHSCMSEESDSPSEQVTGAIRDLSLNEHSESPQFSVGNAAKNKCHEESTSDDTRSSLVEQEIKAPVKETFDFLTEQKNFNPNEQRLGQRIEEGDQSIISSLGQKVEAKYTEDSTSSSQLEKTEDSEDQLVPFEISPRSTCKISNNYLVKSSTIRHGSNEREECLRPRPSQSLVMTRKRRIAPSLLEGIIGYKQAKLNMHTITAKTSTSRRMGPINKPSYRNHSSKKSSTCSSSSSSQITVALDIFNPEDRELMSDSSNKEMDQDSAQKLLDASVGEIIWAKLGSTRWWPAIVIWGTDCGQPPAHPGQTWVFWFGDHKISELPRDKLVDFVEEFSSKFSDFAGKMFKRGVVEAIREVAVHAEVEFVEGDSAGMLNWAKNGFRTESSKPNPYAPDIATPISENVSKHLNRIKTQYLQALQSFGSQNSLQPRFSRLEQLENKDSALKKVREGKFRIQDVCIACDSTLVEISTQHPLIEGGLCKQCKNETVETMFAYGEDGTNAYCVICGQAGELLICDNNDCNRCYCTGCIDVLVSPGAHKKVLSTSPWLCYMCHDYDPEINGLIRCKEEWQQNVMQLFQPEKHVHLPPSPEDYKEKRPIRVLSLFDGIGTGKFVLDQLGINVDAYYASEIDQDAINVSIVQHKLSINQLGRIEDVTDAEVAKLCPIDLVIGGSPCNDLSLVNPARKGLYDPQGTGKLFFDFFRVLKAVQLANKGRHVFWLYENVASMPQEYKSTITRFLQCDPAMIDSKYFSPQNRARYFWGNIPGMYAPLQHHLLHQTISLDSVITPQLNRKAIVEKIRTVTTRSNSLRQGKKCLLPVSMNGGSDVLWVTELEQVFGFPRHYTDAGNIPLGRRQQLLGKAWSVPVIKHLFTPLKNFFKLVPSSLSSPTTISTIVTPIATTGNTVVMPASS</sequence>
<dbReference type="InterPro" id="IPR050390">
    <property type="entry name" value="C5-Methyltransferase"/>
</dbReference>
<keyword evidence="5 11" id="KW-0808">Transferase</keyword>
<comment type="similarity">
    <text evidence="11">Belongs to the class I-like SAM-binding methyltransferase superfamily. C5-methyltransferase family.</text>
</comment>
<dbReference type="Pfam" id="PF21255">
    <property type="entry name" value="DNMT3_ADD_GATA1-like"/>
    <property type="match status" value="1"/>
</dbReference>
<feature type="compositionally biased region" description="Basic residues" evidence="12">
    <location>
        <begin position="105"/>
        <end position="116"/>
    </location>
</feature>
<dbReference type="Gene3D" id="2.20.70.90">
    <property type="match status" value="1"/>
</dbReference>
<keyword evidence="4 11" id="KW-0489">Methyltransferase</keyword>
<keyword evidence="10" id="KW-0539">Nucleus</keyword>
<evidence type="ECO:0000256" key="11">
    <source>
        <dbReference type="PROSITE-ProRule" id="PRU01016"/>
    </source>
</evidence>
<keyword evidence="9" id="KW-0862">Zinc</keyword>
<dbReference type="Proteomes" id="UP000694941">
    <property type="component" value="Unplaced"/>
</dbReference>
<dbReference type="SUPFAM" id="SSF53335">
    <property type="entry name" value="S-adenosyl-L-methionine-dependent methyltransferases"/>
    <property type="match status" value="1"/>
</dbReference>
<evidence type="ECO:0000256" key="6">
    <source>
        <dbReference type="ARBA" id="ARBA00022691"/>
    </source>
</evidence>
<feature type="compositionally biased region" description="Polar residues" evidence="12">
    <location>
        <begin position="147"/>
        <end position="165"/>
    </location>
</feature>
<dbReference type="CDD" id="cd05835">
    <property type="entry name" value="PWWP_DNMT3"/>
    <property type="match status" value="1"/>
</dbReference>
<evidence type="ECO:0000313" key="16">
    <source>
        <dbReference type="RefSeq" id="XP_022246326.1"/>
    </source>
</evidence>
<dbReference type="InterPro" id="IPR029063">
    <property type="entry name" value="SAM-dependent_MTases_sf"/>
</dbReference>
<dbReference type="Gene3D" id="3.30.40.10">
    <property type="entry name" value="Zinc/RING finger domain, C3HC4 (zinc finger)"/>
    <property type="match status" value="1"/>
</dbReference>
<dbReference type="InterPro" id="IPR000313">
    <property type="entry name" value="PWWP_dom"/>
</dbReference>
<feature type="compositionally biased region" description="Basic residues" evidence="12">
    <location>
        <begin position="82"/>
        <end position="98"/>
    </location>
</feature>
<dbReference type="InterPro" id="IPR001525">
    <property type="entry name" value="C5_MeTfrase"/>
</dbReference>
<evidence type="ECO:0000256" key="3">
    <source>
        <dbReference type="ARBA" id="ARBA00022491"/>
    </source>
</evidence>
<feature type="active site" evidence="11">
    <location>
        <position position="822"/>
    </location>
</feature>
<dbReference type="EC" id="2.1.1.37" evidence="2"/>
<dbReference type="Pfam" id="PF00855">
    <property type="entry name" value="PWWP"/>
    <property type="match status" value="1"/>
</dbReference>
<dbReference type="CDD" id="cd11725">
    <property type="entry name" value="ADDz_Dnmt3"/>
    <property type="match status" value="1"/>
</dbReference>
<evidence type="ECO:0000313" key="15">
    <source>
        <dbReference type="Proteomes" id="UP000694941"/>
    </source>
</evidence>
<dbReference type="InterPro" id="IPR011011">
    <property type="entry name" value="Znf_FYVE_PHD"/>
</dbReference>
<dbReference type="Gene3D" id="2.30.30.140">
    <property type="match status" value="1"/>
</dbReference>
<feature type="compositionally biased region" description="Basic and acidic residues" evidence="12">
    <location>
        <begin position="7"/>
        <end position="18"/>
    </location>
</feature>
<feature type="compositionally biased region" description="Low complexity" evidence="12">
    <location>
        <begin position="375"/>
        <end position="384"/>
    </location>
</feature>
<proteinExistence type="inferred from homology"/>
<accession>A0ABM1SRS0</accession>
<dbReference type="PANTHER" id="PTHR23068:SF25">
    <property type="entry name" value="DNA (CYTOSINE-5)-METHYLTRANSFERASE DRM2"/>
    <property type="match status" value="1"/>
</dbReference>
<feature type="compositionally biased region" description="Acidic residues" evidence="12">
    <location>
        <begin position="19"/>
        <end position="30"/>
    </location>
</feature>
<feature type="domain" description="PHD-type" evidence="14">
    <location>
        <begin position="594"/>
        <end position="730"/>
    </location>
</feature>
<evidence type="ECO:0000256" key="1">
    <source>
        <dbReference type="ARBA" id="ARBA00004123"/>
    </source>
</evidence>
<dbReference type="PROSITE" id="PS51679">
    <property type="entry name" value="SAM_MT_C5"/>
    <property type="match status" value="1"/>
</dbReference>
<dbReference type="RefSeq" id="XP_022246326.1">
    <property type="nucleotide sequence ID" value="XM_022390618.1"/>
</dbReference>
<reference evidence="16" key="1">
    <citation type="submission" date="2025-08" db="UniProtKB">
        <authorList>
            <consortium name="RefSeq"/>
        </authorList>
    </citation>
    <scope>IDENTIFICATION</scope>
    <source>
        <tissue evidence="16">Muscle</tissue>
    </source>
</reference>
<keyword evidence="3" id="KW-0678">Repressor</keyword>
<dbReference type="SMART" id="SM00293">
    <property type="entry name" value="PWWP"/>
    <property type="match status" value="1"/>
</dbReference>
<dbReference type="PROSITE" id="PS00094">
    <property type="entry name" value="C5_MTASE_1"/>
    <property type="match status" value="1"/>
</dbReference>
<comment type="subcellular location">
    <subcellularLocation>
        <location evidence="1">Nucleus</location>
    </subcellularLocation>
</comment>
<dbReference type="InterPro" id="IPR040552">
    <property type="entry name" value="DNMT3_ADD_GATA1-like"/>
</dbReference>
<evidence type="ECO:0000256" key="2">
    <source>
        <dbReference type="ARBA" id="ARBA00011975"/>
    </source>
</evidence>
<dbReference type="Pfam" id="PF17980">
    <property type="entry name" value="ADD_DNMT3"/>
    <property type="match status" value="1"/>
</dbReference>
<keyword evidence="6 11" id="KW-0949">S-adenosyl-L-methionine</keyword>
<evidence type="ECO:0000256" key="10">
    <source>
        <dbReference type="ARBA" id="ARBA00023242"/>
    </source>
</evidence>